<protein>
    <submittedName>
        <fullName evidence="3">Uncharacterized protein</fullName>
    </submittedName>
</protein>
<accession>A0A347UAF8</accession>
<evidence type="ECO:0000313" key="5">
    <source>
        <dbReference type="Proteomes" id="UP000290588"/>
    </source>
</evidence>
<name>A0A347UAF8_9BACT</name>
<dbReference type="OrthoDB" id="5344481at2"/>
<sequence length="347" mass="41153">MKTKRWINLFIIFSFLVMLLTISINYIIDPLWTFSHSNKFNNVQDGFDERQQKSNFIFNNGLKNFDGILLGSSRTTFINQNSFKNMRIYNYSFNAMKPNEYKDYINFAKKCKGKDFKYIIIGLDFFGTNLLSEVKIKEPNYYISKTQNLFYKYKMLLSFSTLKKSLKNIRNSLFDEKLFYDRNNIKYQSVVSENERIKKFSMNMISQPSNFDDSKYIYNNEYINILKELKNENPNTKFIIFTSAITSDLLISILEDKKRINEYERWLKETLEVFGEINHFMTINSITKNLNNYPDADHAYPNIVSLIAQKISETNSEDIPKDFGILLTKSNIDNFLENLKIEINNYK</sequence>
<keyword evidence="1" id="KW-0812">Transmembrane</keyword>
<evidence type="ECO:0000313" key="2">
    <source>
        <dbReference type="EMBL" id="AXX95836.1"/>
    </source>
</evidence>
<evidence type="ECO:0000313" key="3">
    <source>
        <dbReference type="EMBL" id="RXI29696.1"/>
    </source>
</evidence>
<dbReference type="RefSeq" id="WP_118917998.1">
    <property type="nucleotide sequence ID" value="NZ_CP032097.1"/>
</dbReference>
<keyword evidence="1" id="KW-0472">Membrane</keyword>
<evidence type="ECO:0000256" key="1">
    <source>
        <dbReference type="SAM" id="Phobius"/>
    </source>
</evidence>
<dbReference type="EMBL" id="NXIG01000010">
    <property type="protein sequence ID" value="RXI29696.1"/>
    <property type="molecule type" value="Genomic_DNA"/>
</dbReference>
<gene>
    <name evidence="2" type="ORF">AELL_2204</name>
    <name evidence="3" type="ORF">CP962_10015</name>
</gene>
<proteinExistence type="predicted"/>
<dbReference type="AlphaFoldDB" id="A0A347UAF8"/>
<feature type="transmembrane region" description="Helical" evidence="1">
    <location>
        <begin position="7"/>
        <end position="28"/>
    </location>
</feature>
<dbReference type="KEGG" id="aell:AELL_2204"/>
<reference evidence="3 5" key="1">
    <citation type="submission" date="2017-09" db="EMBL/GenBank/DDBJ databases">
        <title>Genomics of the genus Arcobacter.</title>
        <authorList>
            <person name="Perez-Cataluna A."/>
            <person name="Figueras M.J."/>
            <person name="Salas-Masso N."/>
        </authorList>
    </citation>
    <scope>NUCLEOTIDE SEQUENCE [LARGE SCALE GENOMIC DNA]</scope>
    <source>
        <strain evidence="3 5">CECT 7837</strain>
    </source>
</reference>
<dbReference type="EMBL" id="CP032097">
    <property type="protein sequence ID" value="AXX95836.1"/>
    <property type="molecule type" value="Genomic_DNA"/>
</dbReference>
<organism evidence="3 5">
    <name type="scientific">Arcobacter ellisii</name>
    <dbReference type="NCBI Taxonomy" id="913109"/>
    <lineage>
        <taxon>Bacteria</taxon>
        <taxon>Pseudomonadati</taxon>
        <taxon>Campylobacterota</taxon>
        <taxon>Epsilonproteobacteria</taxon>
        <taxon>Campylobacterales</taxon>
        <taxon>Arcobacteraceae</taxon>
        <taxon>Arcobacter</taxon>
    </lineage>
</organism>
<dbReference type="Proteomes" id="UP000290588">
    <property type="component" value="Unassembled WGS sequence"/>
</dbReference>
<dbReference type="Proteomes" id="UP000262582">
    <property type="component" value="Chromosome"/>
</dbReference>
<keyword evidence="4" id="KW-1185">Reference proteome</keyword>
<reference evidence="2 4" key="2">
    <citation type="submission" date="2018-08" db="EMBL/GenBank/DDBJ databases">
        <title>Complete genome of the Arcobacter ellisii type strain LMG 26155.</title>
        <authorList>
            <person name="Miller W.G."/>
            <person name="Yee E."/>
            <person name="Bono J.L."/>
        </authorList>
    </citation>
    <scope>NUCLEOTIDE SEQUENCE [LARGE SCALE GENOMIC DNA]</scope>
    <source>
        <strain evidence="2 4">LMG 26155</strain>
    </source>
</reference>
<evidence type="ECO:0000313" key="4">
    <source>
        <dbReference type="Proteomes" id="UP000262582"/>
    </source>
</evidence>
<keyword evidence="1" id="KW-1133">Transmembrane helix</keyword>